<dbReference type="SUPFAM" id="SSF48498">
    <property type="entry name" value="Tetracyclin repressor-like, C-terminal domain"/>
    <property type="match status" value="1"/>
</dbReference>
<dbReference type="PANTHER" id="PTHR30055">
    <property type="entry name" value="HTH-TYPE TRANSCRIPTIONAL REGULATOR RUTR"/>
    <property type="match status" value="1"/>
</dbReference>
<dbReference type="InterPro" id="IPR050109">
    <property type="entry name" value="HTH-type_TetR-like_transc_reg"/>
</dbReference>
<dbReference type="SUPFAM" id="SSF46689">
    <property type="entry name" value="Homeodomain-like"/>
    <property type="match status" value="1"/>
</dbReference>
<dbReference type="RefSeq" id="WP_268044664.1">
    <property type="nucleotide sequence ID" value="NZ_CP104064.1"/>
</dbReference>
<dbReference type="InterPro" id="IPR001647">
    <property type="entry name" value="HTH_TetR"/>
</dbReference>
<accession>A0ABY6Z377</accession>
<dbReference type="Gene3D" id="1.10.357.10">
    <property type="entry name" value="Tetracycline Repressor, domain 2"/>
    <property type="match status" value="1"/>
</dbReference>
<keyword evidence="7" id="KW-1185">Reference proteome</keyword>
<dbReference type="Pfam" id="PF00440">
    <property type="entry name" value="TetR_N"/>
    <property type="match status" value="1"/>
</dbReference>
<protein>
    <submittedName>
        <fullName evidence="6">TetR/AcrR family transcriptional regulator</fullName>
    </submittedName>
</protein>
<keyword evidence="3" id="KW-0804">Transcription</keyword>
<dbReference type="PRINTS" id="PR00455">
    <property type="entry name" value="HTHTETR"/>
</dbReference>
<dbReference type="EMBL" id="CP104064">
    <property type="protein sequence ID" value="WAH37210.1"/>
    <property type="molecule type" value="Genomic_DNA"/>
</dbReference>
<dbReference type="InterPro" id="IPR009057">
    <property type="entry name" value="Homeodomain-like_sf"/>
</dbReference>
<evidence type="ECO:0000256" key="1">
    <source>
        <dbReference type="ARBA" id="ARBA00023015"/>
    </source>
</evidence>
<dbReference type="Proteomes" id="UP001164803">
    <property type="component" value="Chromosome"/>
</dbReference>
<evidence type="ECO:0000256" key="3">
    <source>
        <dbReference type="ARBA" id="ARBA00023163"/>
    </source>
</evidence>
<organism evidence="6 7">
    <name type="scientific">Alicyclobacillus dauci</name>
    <dbReference type="NCBI Taxonomy" id="1475485"/>
    <lineage>
        <taxon>Bacteria</taxon>
        <taxon>Bacillati</taxon>
        <taxon>Bacillota</taxon>
        <taxon>Bacilli</taxon>
        <taxon>Bacillales</taxon>
        <taxon>Alicyclobacillaceae</taxon>
        <taxon>Alicyclobacillus</taxon>
    </lineage>
</organism>
<name>A0ABY6Z377_9BACL</name>
<evidence type="ECO:0000313" key="6">
    <source>
        <dbReference type="EMBL" id="WAH37210.1"/>
    </source>
</evidence>
<evidence type="ECO:0000256" key="4">
    <source>
        <dbReference type="PROSITE-ProRule" id="PRU00335"/>
    </source>
</evidence>
<evidence type="ECO:0000259" key="5">
    <source>
        <dbReference type="PROSITE" id="PS50977"/>
    </source>
</evidence>
<evidence type="ECO:0000313" key="7">
    <source>
        <dbReference type="Proteomes" id="UP001164803"/>
    </source>
</evidence>
<proteinExistence type="predicted"/>
<dbReference type="PANTHER" id="PTHR30055:SF234">
    <property type="entry name" value="HTH-TYPE TRANSCRIPTIONAL REGULATOR BETI"/>
    <property type="match status" value="1"/>
</dbReference>
<keyword evidence="1" id="KW-0805">Transcription regulation</keyword>
<dbReference type="PROSITE" id="PS50977">
    <property type="entry name" value="HTH_TETR_2"/>
    <property type="match status" value="1"/>
</dbReference>
<feature type="domain" description="HTH tetR-type" evidence="5">
    <location>
        <begin position="13"/>
        <end position="73"/>
    </location>
</feature>
<gene>
    <name evidence="6" type="ORF">NZD86_01275</name>
</gene>
<dbReference type="Gene3D" id="1.10.10.60">
    <property type="entry name" value="Homeodomain-like"/>
    <property type="match status" value="1"/>
</dbReference>
<keyword evidence="2 4" id="KW-0238">DNA-binding</keyword>
<reference evidence="6" key="1">
    <citation type="submission" date="2022-08" db="EMBL/GenBank/DDBJ databases">
        <title>Alicyclobacillus dauci DSM2870, complete genome.</title>
        <authorList>
            <person name="Wang Q."/>
            <person name="Cai R."/>
            <person name="Wang Z."/>
        </authorList>
    </citation>
    <scope>NUCLEOTIDE SEQUENCE</scope>
    <source>
        <strain evidence="6">DSM 28700</strain>
    </source>
</reference>
<dbReference type="InterPro" id="IPR036271">
    <property type="entry name" value="Tet_transcr_reg_TetR-rel_C_sf"/>
</dbReference>
<sequence>MPRTSQQNEEIRQKRIKEILTAAMHVYLEKGVRGSEIGDIAERAGIARGLVYHYYKDKLSLFRALFEQSQESARAFINSTLNTEQPPLVRLQTFFQHFMRSTLEQPYYVRFYSTLHYDAPLVYGDEAQSFMETFANSVFGPLRRVMREAMDEGVIREADPNLAANLFWGAIVGGMNEFMQRPDAPIFEVRLKQLMELTFEGFLAKR</sequence>
<feature type="DNA-binding region" description="H-T-H motif" evidence="4">
    <location>
        <begin position="36"/>
        <end position="55"/>
    </location>
</feature>
<evidence type="ECO:0000256" key="2">
    <source>
        <dbReference type="ARBA" id="ARBA00023125"/>
    </source>
</evidence>